<evidence type="ECO:0000313" key="2">
    <source>
        <dbReference type="Proteomes" id="UP000050421"/>
    </source>
</evidence>
<sequence>MDRLNDILNAFSTQEKEQLFHLASARNTARSKKLDLLRLLIRNPHEEDDFFAKRLYPNHQSNAFPQLKKRLKEEIKEISVLIKPSAVNTKAHQRIRCSELILQSQLLLARNLRDEGSKLLQKSLELAIEGGFHDLALTVFSIGQEYGSGHVLSTKDLPELELAIKCHLQVLVSQSEMQTDGKLHGSNRWLRQMIQKLNANRKQWGLVSSLKNSIQKNDYEEASLLMAQVESEEFSEPEDYSAFCEFLHAKLQLLFEKMDFLPAQSLCEEYLQSKLKNQEVPSTFFQYYFLSLFHQKKWDEALQVIHQKLNGPELQKNPHWEYWKALTFFSLEKYKPALKLIHDCQSRLKSVPDYYLGSKMLELMILFEQKDMDWLEYKMENFRKLLSRWSHKASIRLNSAFHLLSDLHQHTESERLLESSLWEKLNQRIGEYKWRPDGFELLPYDQWFYKNIVK</sequence>
<dbReference type="OrthoDB" id="817813at2"/>
<accession>A0A0P7Y6I9</accession>
<dbReference type="AlphaFoldDB" id="A0A0P7Y6I9"/>
<gene>
    <name evidence="1" type="ORF">HLUCCX10_16030</name>
</gene>
<evidence type="ECO:0000313" key="1">
    <source>
        <dbReference type="EMBL" id="KPQ09872.1"/>
    </source>
</evidence>
<dbReference type="Gene3D" id="1.25.40.10">
    <property type="entry name" value="Tetratricopeptide repeat domain"/>
    <property type="match status" value="1"/>
</dbReference>
<proteinExistence type="predicted"/>
<reference evidence="1 2" key="1">
    <citation type="submission" date="2015-09" db="EMBL/GenBank/DDBJ databases">
        <title>Identification and resolution of microdiversity through metagenomic sequencing of parallel consortia.</title>
        <authorList>
            <person name="Nelson W.C."/>
            <person name="Romine M.F."/>
            <person name="Lindemann S.R."/>
        </authorList>
    </citation>
    <scope>NUCLEOTIDE SEQUENCE [LARGE SCALE GENOMIC DNA]</scope>
    <source>
        <strain evidence="1">HL-49</strain>
    </source>
</reference>
<dbReference type="InterPro" id="IPR011990">
    <property type="entry name" value="TPR-like_helical_dom_sf"/>
</dbReference>
<dbReference type="PATRIC" id="fig|1305737.6.peg.201"/>
<organism evidence="1 2">
    <name type="scientific">Algoriphagus marincola HL-49</name>
    <dbReference type="NCBI Taxonomy" id="1305737"/>
    <lineage>
        <taxon>Bacteria</taxon>
        <taxon>Pseudomonadati</taxon>
        <taxon>Bacteroidota</taxon>
        <taxon>Cytophagia</taxon>
        <taxon>Cytophagales</taxon>
        <taxon>Cyclobacteriaceae</taxon>
        <taxon>Algoriphagus</taxon>
    </lineage>
</organism>
<dbReference type="EMBL" id="LJXT01000136">
    <property type="protein sequence ID" value="KPQ09872.1"/>
    <property type="molecule type" value="Genomic_DNA"/>
</dbReference>
<dbReference type="Proteomes" id="UP000050421">
    <property type="component" value="Unassembled WGS sequence"/>
</dbReference>
<comment type="caution">
    <text evidence="1">The sequence shown here is derived from an EMBL/GenBank/DDBJ whole genome shotgun (WGS) entry which is preliminary data.</text>
</comment>
<protein>
    <submittedName>
        <fullName evidence="1">Uncharacterized protein</fullName>
    </submittedName>
</protein>
<name>A0A0P7Y6I9_9BACT</name>